<gene>
    <name evidence="1" type="ORF">GLE_0930</name>
</gene>
<organism evidence="1 2">
    <name type="scientific">Lysobacter enzymogenes</name>
    <dbReference type="NCBI Taxonomy" id="69"/>
    <lineage>
        <taxon>Bacteria</taxon>
        <taxon>Pseudomonadati</taxon>
        <taxon>Pseudomonadota</taxon>
        <taxon>Gammaproteobacteria</taxon>
        <taxon>Lysobacterales</taxon>
        <taxon>Lysobacteraceae</taxon>
        <taxon>Lysobacter</taxon>
    </lineage>
</organism>
<reference evidence="1 2" key="1">
    <citation type="submission" date="2015-11" db="EMBL/GenBank/DDBJ databases">
        <title>Genome sequences of Lysobacter enzymogenes strain C3 and Lysobacter antibioticus ATCC 29479.</title>
        <authorList>
            <person name="Kobayashi D.Y."/>
        </authorList>
    </citation>
    <scope>NUCLEOTIDE SEQUENCE [LARGE SCALE GENOMIC DNA]</scope>
    <source>
        <strain evidence="1 2">C3</strain>
    </source>
</reference>
<protein>
    <submittedName>
        <fullName evidence="1">Uncharacterized protein</fullName>
    </submittedName>
</protein>
<evidence type="ECO:0000313" key="1">
    <source>
        <dbReference type="EMBL" id="ALN56288.1"/>
    </source>
</evidence>
<dbReference type="STRING" id="69.GLE_0930"/>
<dbReference type="KEGG" id="lez:GLE_0930"/>
<dbReference type="EMBL" id="CP013140">
    <property type="protein sequence ID" value="ALN56288.1"/>
    <property type="molecule type" value="Genomic_DNA"/>
</dbReference>
<evidence type="ECO:0000313" key="2">
    <source>
        <dbReference type="Proteomes" id="UP000061569"/>
    </source>
</evidence>
<dbReference type="Pfam" id="PF19523">
    <property type="entry name" value="DUF6053"/>
    <property type="match status" value="1"/>
</dbReference>
<dbReference type="AlphaFoldDB" id="A0A0S2DCQ7"/>
<name>A0A0S2DCQ7_LYSEN</name>
<accession>A0A0S2DCQ7</accession>
<dbReference type="InterPro" id="IPR046116">
    <property type="entry name" value="DUF6053"/>
</dbReference>
<proteinExistence type="predicted"/>
<dbReference type="PATRIC" id="fig|69.6.peg.918"/>
<dbReference type="Proteomes" id="UP000061569">
    <property type="component" value="Chromosome"/>
</dbReference>
<sequence length="72" mass="7415">MRLFFCPGHGFCRTARGVGGRDFRPDAPSGCGRPSDPMLRAFVGGPSGPTLSGQVAAIRNKSIGPEGLPTTA</sequence>